<dbReference type="InterPro" id="IPR000792">
    <property type="entry name" value="Tscrpt_reg_LuxR_C"/>
</dbReference>
<reference evidence="2 3" key="1">
    <citation type="submission" date="2022-11" db="EMBL/GenBank/DDBJ databases">
        <title>Spartinivicinus poritis sp. nov., isolated from scleractinian coral Porites lutea.</title>
        <authorList>
            <person name="Zhang G."/>
            <person name="Cai L."/>
            <person name="Wei Q."/>
        </authorList>
    </citation>
    <scope>NUCLEOTIDE SEQUENCE [LARGE SCALE GENOMIC DNA]</scope>
    <source>
        <strain evidence="2 3">A2-2</strain>
    </source>
</reference>
<dbReference type="RefSeq" id="WP_274691825.1">
    <property type="nucleotide sequence ID" value="NZ_JAPMOU010000068.1"/>
</dbReference>
<evidence type="ECO:0000259" key="1">
    <source>
        <dbReference type="SMART" id="SM00421"/>
    </source>
</evidence>
<dbReference type="InterPro" id="IPR032710">
    <property type="entry name" value="NTF2-like_dom_sf"/>
</dbReference>
<protein>
    <submittedName>
        <fullName evidence="2">Ester cyclase</fullName>
    </submittedName>
</protein>
<evidence type="ECO:0000313" key="3">
    <source>
        <dbReference type="Proteomes" id="UP001528823"/>
    </source>
</evidence>
<dbReference type="Gene3D" id="1.10.10.10">
    <property type="entry name" value="Winged helix-like DNA-binding domain superfamily/Winged helix DNA-binding domain"/>
    <property type="match status" value="1"/>
</dbReference>
<dbReference type="Pfam" id="PF07366">
    <property type="entry name" value="SnoaL"/>
    <property type="match status" value="1"/>
</dbReference>
<dbReference type="InterPro" id="IPR009959">
    <property type="entry name" value="Cyclase_SnoaL-like"/>
</dbReference>
<keyword evidence="3" id="KW-1185">Reference proteome</keyword>
<dbReference type="InterPro" id="IPR016032">
    <property type="entry name" value="Sig_transdc_resp-reg_C-effctor"/>
</dbReference>
<dbReference type="SMART" id="SM00421">
    <property type="entry name" value="HTH_LUXR"/>
    <property type="match status" value="1"/>
</dbReference>
<proteinExistence type="predicted"/>
<gene>
    <name evidence="2" type="ORF">ORQ98_26525</name>
</gene>
<dbReference type="Gene3D" id="3.10.450.50">
    <property type="match status" value="1"/>
</dbReference>
<organism evidence="2 3">
    <name type="scientific">Spartinivicinus poritis</name>
    <dbReference type="NCBI Taxonomy" id="2994640"/>
    <lineage>
        <taxon>Bacteria</taxon>
        <taxon>Pseudomonadati</taxon>
        <taxon>Pseudomonadota</taxon>
        <taxon>Gammaproteobacteria</taxon>
        <taxon>Oceanospirillales</taxon>
        <taxon>Zooshikellaceae</taxon>
        <taxon>Spartinivicinus</taxon>
    </lineage>
</organism>
<dbReference type="Proteomes" id="UP001528823">
    <property type="component" value="Unassembled WGS sequence"/>
</dbReference>
<evidence type="ECO:0000313" key="2">
    <source>
        <dbReference type="EMBL" id="MDE1465521.1"/>
    </source>
</evidence>
<dbReference type="InterPro" id="IPR036388">
    <property type="entry name" value="WH-like_DNA-bd_sf"/>
</dbReference>
<sequence>MNCKQGAIARDLMGYIWNDKEVDCISEYMNEQTIIESPVRISTGTEGFNKILQIWFRAFPTLRYTEDELFILGNTATLKWRVSGQHLGEFYSIAPTGKEIHYDGTTQFAFNNGVVSSYNATVNIQDIITQIASTTVEIVTNKNLDTMFDTVRQQLGNITDREIAFLALACLNLSSKQVGDLLSVKGDSAAKMITAICQKIGINNRGELTDFAVEKNAYELLHRLGVLFRTSAK</sequence>
<dbReference type="SUPFAM" id="SSF54427">
    <property type="entry name" value="NTF2-like"/>
    <property type="match status" value="1"/>
</dbReference>
<dbReference type="EMBL" id="JAPMOU010000068">
    <property type="protein sequence ID" value="MDE1465521.1"/>
    <property type="molecule type" value="Genomic_DNA"/>
</dbReference>
<dbReference type="SUPFAM" id="SSF46894">
    <property type="entry name" value="C-terminal effector domain of the bipartite response regulators"/>
    <property type="match status" value="1"/>
</dbReference>
<accession>A0ABT5UGK1</accession>
<comment type="caution">
    <text evidence="2">The sequence shown here is derived from an EMBL/GenBank/DDBJ whole genome shotgun (WGS) entry which is preliminary data.</text>
</comment>
<name>A0ABT5UGK1_9GAMM</name>
<feature type="domain" description="HTH luxR-type" evidence="1">
    <location>
        <begin position="155"/>
        <end position="212"/>
    </location>
</feature>